<protein>
    <recommendedName>
        <fullName evidence="1">Phage-Barnase-EndoU-ColicinE5/D-RelE like nuclease 4 domain-containing protein</fullName>
    </recommendedName>
</protein>
<evidence type="ECO:0000259" key="1">
    <source>
        <dbReference type="Pfam" id="PF18813"/>
    </source>
</evidence>
<organism evidence="2 3">
    <name type="scientific">Holdemanella biformis</name>
    <dbReference type="NCBI Taxonomy" id="1735"/>
    <lineage>
        <taxon>Bacteria</taxon>
        <taxon>Bacillati</taxon>
        <taxon>Bacillota</taxon>
        <taxon>Erysipelotrichia</taxon>
        <taxon>Erysipelotrichales</taxon>
        <taxon>Erysipelotrichaceae</taxon>
        <taxon>Holdemanella</taxon>
    </lineage>
</organism>
<evidence type="ECO:0000313" key="2">
    <source>
        <dbReference type="EMBL" id="RGW75510.1"/>
    </source>
</evidence>
<gene>
    <name evidence="2" type="ORF">DWV56_04775</name>
</gene>
<dbReference type="Pfam" id="PF18813">
    <property type="entry name" value="PBECR4"/>
    <property type="match status" value="1"/>
</dbReference>
<sequence>MPLLHIIRKGYNMWNIDLSFLQESAQIFLDEFVHKYYRIYTKSGQVFLVINTIQNYPHLIGIHRQQLTRLRGSNYLFSCIQNNDTSSWTDSMKRIFNSIYPNSQPYGLNDIKITFFPLMPDIFTKDNYVISVNYNKDARNDNRVFNTEILISDFNEGMNIGMVQKNDSSFSFNSWRVEDSESNIMDMYRNQIVDLIDKIETFKDGALIHTKALTLKNTNLWRLSRLVKNYGVTIVESNDSNKIYFLSNYDDNDFAFAFEELKKENTK</sequence>
<dbReference type="Proteomes" id="UP000284651">
    <property type="component" value="Unassembled WGS sequence"/>
</dbReference>
<reference evidence="2 3" key="1">
    <citation type="submission" date="2018-08" db="EMBL/GenBank/DDBJ databases">
        <title>A genome reference for cultivated species of the human gut microbiota.</title>
        <authorList>
            <person name="Zou Y."/>
            <person name="Xue W."/>
            <person name="Luo G."/>
        </authorList>
    </citation>
    <scope>NUCLEOTIDE SEQUENCE [LARGE SCALE GENOMIC DNA]</scope>
    <source>
        <strain evidence="2 3">AF10-31</strain>
    </source>
</reference>
<accession>A0A413CV28</accession>
<name>A0A413CV28_9FIRM</name>
<dbReference type="AlphaFoldDB" id="A0A413CV28"/>
<comment type="caution">
    <text evidence="2">The sequence shown here is derived from an EMBL/GenBank/DDBJ whole genome shotgun (WGS) entry which is preliminary data.</text>
</comment>
<dbReference type="InterPro" id="IPR041420">
    <property type="entry name" value="PBECR4"/>
</dbReference>
<dbReference type="EMBL" id="QSAT01000011">
    <property type="protein sequence ID" value="RGW75510.1"/>
    <property type="molecule type" value="Genomic_DNA"/>
</dbReference>
<feature type="domain" description="Phage-Barnase-EndoU-ColicinE5/D-RelE like nuclease 4" evidence="1">
    <location>
        <begin position="21"/>
        <end position="172"/>
    </location>
</feature>
<proteinExistence type="predicted"/>
<evidence type="ECO:0000313" key="3">
    <source>
        <dbReference type="Proteomes" id="UP000284651"/>
    </source>
</evidence>